<dbReference type="NCBIfam" id="TIGR02605">
    <property type="entry name" value="CxxC_CxxC_SSSS"/>
    <property type="match status" value="1"/>
</dbReference>
<evidence type="ECO:0000313" key="2">
    <source>
        <dbReference type="EMBL" id="KNZ70271.1"/>
    </source>
</evidence>
<comment type="caution">
    <text evidence="2">The sequence shown here is derived from an EMBL/GenBank/DDBJ whole genome shotgun (WGS) entry which is preliminary data.</text>
</comment>
<dbReference type="InterPro" id="IPR013429">
    <property type="entry name" value="Regulatory_FmdB_Zinc_ribbon"/>
</dbReference>
<dbReference type="Pfam" id="PF09723">
    <property type="entry name" value="Zn_ribbon_8"/>
    <property type="match status" value="1"/>
</dbReference>
<reference evidence="3" key="1">
    <citation type="submission" date="2015-07" db="EMBL/GenBank/DDBJ databases">
        <title>Complete Genome of Thermincola ferriacetica strain Z-0001T.</title>
        <authorList>
            <person name="Lusk B."/>
            <person name="Badalamenti J.P."/>
            <person name="Parameswaran P."/>
            <person name="Bond D.R."/>
            <person name="Torres C.I."/>
        </authorList>
    </citation>
    <scope>NUCLEOTIDE SEQUENCE [LARGE SCALE GENOMIC DNA]</scope>
    <source>
        <strain evidence="3">Z-0001</strain>
    </source>
</reference>
<dbReference type="Proteomes" id="UP000037175">
    <property type="component" value="Unassembled WGS sequence"/>
</dbReference>
<dbReference type="SMART" id="SM00834">
    <property type="entry name" value="CxxC_CXXC_SSSS"/>
    <property type="match status" value="1"/>
</dbReference>
<proteinExistence type="predicted"/>
<gene>
    <name evidence="2" type="ORF">Tfer_1149</name>
</gene>
<dbReference type="EMBL" id="LGTE01000005">
    <property type="protein sequence ID" value="KNZ70271.1"/>
    <property type="molecule type" value="Genomic_DNA"/>
</dbReference>
<evidence type="ECO:0000313" key="3">
    <source>
        <dbReference type="Proteomes" id="UP000037175"/>
    </source>
</evidence>
<dbReference type="Gene3D" id="2.20.28.30">
    <property type="entry name" value="RNA polymerase ii, chain L"/>
    <property type="match status" value="1"/>
</dbReference>
<sequence length="64" mass="6924">MPRYEFNCQSCGNKFIVAISIAERDKVKCPECGSKNIKQLFSPVSVGKDSGGDNCNTCGSRTFG</sequence>
<keyword evidence="3" id="KW-1185">Reference proteome</keyword>
<protein>
    <submittedName>
        <fullName evidence="2">FmdB family regulatory protein</fullName>
    </submittedName>
</protein>
<dbReference type="AlphaFoldDB" id="A0A0L6W477"/>
<organism evidence="2 3">
    <name type="scientific">Thermincola ferriacetica</name>
    <dbReference type="NCBI Taxonomy" id="281456"/>
    <lineage>
        <taxon>Bacteria</taxon>
        <taxon>Bacillati</taxon>
        <taxon>Bacillota</taxon>
        <taxon>Clostridia</taxon>
        <taxon>Eubacteriales</taxon>
        <taxon>Thermincolaceae</taxon>
        <taxon>Thermincola</taxon>
    </lineage>
</organism>
<accession>A0A0L6W477</accession>
<evidence type="ECO:0000259" key="1">
    <source>
        <dbReference type="SMART" id="SM00834"/>
    </source>
</evidence>
<dbReference type="RefSeq" id="WP_013120818.1">
    <property type="nucleotide sequence ID" value="NZ_LGTE01000005.1"/>
</dbReference>
<feature type="domain" description="Putative regulatory protein FmdB zinc ribbon" evidence="1">
    <location>
        <begin position="1"/>
        <end position="42"/>
    </location>
</feature>
<name>A0A0L6W477_9FIRM</name>